<organism evidence="4 5">
    <name type="scientific">Kwoniella shandongensis</name>
    <dbReference type="NCBI Taxonomy" id="1734106"/>
    <lineage>
        <taxon>Eukaryota</taxon>
        <taxon>Fungi</taxon>
        <taxon>Dikarya</taxon>
        <taxon>Basidiomycota</taxon>
        <taxon>Agaricomycotina</taxon>
        <taxon>Tremellomycetes</taxon>
        <taxon>Tremellales</taxon>
        <taxon>Cryptococcaceae</taxon>
        <taxon>Kwoniella</taxon>
    </lineage>
</organism>
<reference evidence="4" key="2">
    <citation type="submission" date="2024-01" db="EMBL/GenBank/DDBJ databases">
        <title>Comparative genomics of Cryptococcus and Kwoniella reveals pathogenesis evolution and contrasting modes of karyotype evolution via chromosome fusion or intercentromeric recombination.</title>
        <authorList>
            <person name="Coelho M.A."/>
            <person name="David-Palma M."/>
            <person name="Shea T."/>
            <person name="Bowers K."/>
            <person name="McGinley-Smith S."/>
            <person name="Mohammad A.W."/>
            <person name="Gnirke A."/>
            <person name="Yurkov A.M."/>
            <person name="Nowrousian M."/>
            <person name="Sun S."/>
            <person name="Cuomo C.A."/>
            <person name="Heitman J."/>
        </authorList>
    </citation>
    <scope>NUCLEOTIDE SEQUENCE</scope>
    <source>
        <strain evidence="4">CBS 12478</strain>
    </source>
</reference>
<dbReference type="InterPro" id="IPR027414">
    <property type="entry name" value="GH95_N_dom"/>
</dbReference>
<feature type="domain" description="Alpha fucosidase A-like C-terminal" evidence="2">
    <location>
        <begin position="690"/>
        <end position="751"/>
    </location>
</feature>
<gene>
    <name evidence="4" type="ORF">CI109_106698</name>
</gene>
<feature type="domain" description="Glycosyl hydrolase family 95 catalytic" evidence="3">
    <location>
        <begin position="276"/>
        <end position="682"/>
    </location>
</feature>
<dbReference type="KEGG" id="ksn:43591727"/>
<dbReference type="Pfam" id="PF22124">
    <property type="entry name" value="Glyco_hydro_95_cat"/>
    <property type="match status" value="1"/>
</dbReference>
<evidence type="ECO:0000259" key="2">
    <source>
        <dbReference type="Pfam" id="PF21307"/>
    </source>
</evidence>
<dbReference type="AlphaFoldDB" id="A0AAJ8LQJ6"/>
<dbReference type="EMBL" id="CP144062">
    <property type="protein sequence ID" value="WWD22207.1"/>
    <property type="molecule type" value="Genomic_DNA"/>
</dbReference>
<dbReference type="PIRSF" id="PIRSF007663">
    <property type="entry name" value="UCP007663"/>
    <property type="match status" value="1"/>
</dbReference>
<evidence type="ECO:0008006" key="6">
    <source>
        <dbReference type="Google" id="ProtNLM"/>
    </source>
</evidence>
<dbReference type="InterPro" id="IPR016518">
    <property type="entry name" value="Alpha-L-fucosidase"/>
</dbReference>
<dbReference type="PANTHER" id="PTHR31084:SF0">
    <property type="entry name" value="ALPHA-L-FUCOSIDASE 2"/>
    <property type="match status" value="1"/>
</dbReference>
<dbReference type="GO" id="GO:0004560">
    <property type="term" value="F:alpha-L-fucosidase activity"/>
    <property type="evidence" value="ECO:0007669"/>
    <property type="project" value="InterPro"/>
</dbReference>
<name>A0AAJ8LQJ6_9TREE</name>
<evidence type="ECO:0000259" key="3">
    <source>
        <dbReference type="Pfam" id="PF22124"/>
    </source>
</evidence>
<dbReference type="GeneID" id="43591727"/>
<evidence type="ECO:0000259" key="1">
    <source>
        <dbReference type="Pfam" id="PF14498"/>
    </source>
</evidence>
<dbReference type="InterPro" id="IPR012341">
    <property type="entry name" value="6hp_glycosidase-like_sf"/>
</dbReference>
<dbReference type="PANTHER" id="PTHR31084">
    <property type="entry name" value="ALPHA-L-FUCOSIDASE 2"/>
    <property type="match status" value="1"/>
</dbReference>
<sequence length="772" mass="85144">MEPEPSIMNELWYTRPASVWQEALPIGNGRLGGMVYGGVRRERIQLNEDTLWAGRPYTPSKPEAKQHLSEIQRLINDGEYDAADKLGNSSFLGFPRRPAAYQTIGDLYIEMHGVAEVIPTSYRRGLSLDTAAASVDFEADDVVYHRRYVVSPTHQVVAIHITASQKGAINLNIFTNSPHSSTSVSFEQDNTIVLGGKNTPENGLSGALKFEARCQVTASSGSVSTTDDQVLVRDADDVTILIAMTTNYKRYNDVSGVPSEITTKQIEKCKRLTFNDIALETAKSHQLLFNRVRLDLGTTAGSSIPTDERLAAYIGGTQDPALIALYFQYGRYLLITSSRPGSQPANLQGIWNDSLDPGWGCGYTININTQMNYWSAETTNLSETVEPLVELVKDIAETGAITAKHMYGAEGWVCHQNTDLWRGTAPNTGAQWSLWPTGGAWLCRHLWDRYDYSRDLDFLRTIYPILVGASRFFLSSMVQDPHSGFMVTNPSCSPENVHGIDGTKTTLCAGPTMDNQILRDLFSHVIEAGELLGQDELLRGELGRLRDQLPPTTVGSDGRINEWPDHLRPTEPEKNHRHTSHLFGLYPSCQIDVDETPDLSKACAKTLDQRGEAGTGWAAAWRLNLWARLRDGGRAWESLQTLLCEMTYPNLFDIHPPLSKAYAMGTFQIDGNLGGTAGIAEMFVQSPAGRDEVILLPALPMQLDKGSISGICLRGGWTVDLGWKDGALNWVTLSARLSGTKVIRYLDKRRSVSLQEGQSVVLLGPDLNPSGH</sequence>
<dbReference type="InterPro" id="IPR008928">
    <property type="entry name" value="6-hairpin_glycosidase_sf"/>
</dbReference>
<dbReference type="InterPro" id="IPR049053">
    <property type="entry name" value="AFCA-like_C"/>
</dbReference>
<dbReference type="GO" id="GO:0005975">
    <property type="term" value="P:carbohydrate metabolic process"/>
    <property type="evidence" value="ECO:0007669"/>
    <property type="project" value="InterPro"/>
</dbReference>
<evidence type="ECO:0000313" key="5">
    <source>
        <dbReference type="Proteomes" id="UP000322225"/>
    </source>
</evidence>
<feature type="domain" description="Glycosyl hydrolase family 95 N-terminal" evidence="1">
    <location>
        <begin position="11"/>
        <end position="250"/>
    </location>
</feature>
<accession>A0AAJ8LQJ6</accession>
<evidence type="ECO:0000313" key="4">
    <source>
        <dbReference type="EMBL" id="WWD22207.1"/>
    </source>
</evidence>
<dbReference type="Pfam" id="PF14498">
    <property type="entry name" value="Glyco_hyd_65N_2"/>
    <property type="match status" value="1"/>
</dbReference>
<protein>
    <recommendedName>
        <fullName evidence="6">Glycosyl hydrolase family 95 N-terminal domain-containing protein</fullName>
    </recommendedName>
</protein>
<proteinExistence type="predicted"/>
<dbReference type="Gene3D" id="1.50.10.10">
    <property type="match status" value="1"/>
</dbReference>
<reference evidence="4" key="1">
    <citation type="submission" date="2017-08" db="EMBL/GenBank/DDBJ databases">
        <authorList>
            <person name="Cuomo C."/>
            <person name="Billmyre B."/>
            <person name="Heitman J."/>
        </authorList>
    </citation>
    <scope>NUCLEOTIDE SEQUENCE</scope>
    <source>
        <strain evidence="4">CBS 12478</strain>
    </source>
</reference>
<dbReference type="RefSeq" id="XP_031858194.2">
    <property type="nucleotide sequence ID" value="XM_032007556.2"/>
</dbReference>
<dbReference type="Pfam" id="PF21307">
    <property type="entry name" value="Glyco_hydro_95_C"/>
    <property type="match status" value="1"/>
</dbReference>
<dbReference type="SUPFAM" id="SSF48208">
    <property type="entry name" value="Six-hairpin glycosidases"/>
    <property type="match status" value="1"/>
</dbReference>
<dbReference type="Proteomes" id="UP000322225">
    <property type="component" value="Chromosome 12"/>
</dbReference>
<dbReference type="InterPro" id="IPR054363">
    <property type="entry name" value="GH95_cat"/>
</dbReference>
<keyword evidence="5" id="KW-1185">Reference proteome</keyword>